<protein>
    <recommendedName>
        <fullName evidence="3">EGF-like domain-containing protein</fullName>
    </recommendedName>
</protein>
<dbReference type="InterPro" id="IPR054484">
    <property type="entry name" value="ComC_SSD"/>
</dbReference>
<evidence type="ECO:0000256" key="2">
    <source>
        <dbReference type="SAM" id="SignalP"/>
    </source>
</evidence>
<dbReference type="InParanoid" id="D3BR23"/>
<dbReference type="AlphaFoldDB" id="D3BR23"/>
<evidence type="ECO:0000313" key="4">
    <source>
        <dbReference type="EMBL" id="EFA75855.1"/>
    </source>
</evidence>
<evidence type="ECO:0000259" key="3">
    <source>
        <dbReference type="PROSITE" id="PS01186"/>
    </source>
</evidence>
<dbReference type="GeneID" id="31365895"/>
<name>D3BR23_HETP5</name>
<organism evidence="4 5">
    <name type="scientific">Heterostelium pallidum (strain ATCC 26659 / Pp 5 / PN500)</name>
    <name type="common">Cellular slime mold</name>
    <name type="synonym">Polysphondylium pallidum</name>
    <dbReference type="NCBI Taxonomy" id="670386"/>
    <lineage>
        <taxon>Eukaryota</taxon>
        <taxon>Amoebozoa</taxon>
        <taxon>Evosea</taxon>
        <taxon>Eumycetozoa</taxon>
        <taxon>Dictyostelia</taxon>
        <taxon>Acytosteliales</taxon>
        <taxon>Acytosteliaceae</taxon>
        <taxon>Heterostelium</taxon>
    </lineage>
</organism>
<feature type="chain" id="PRO_5003041953" description="EGF-like domain-containing protein" evidence="2">
    <location>
        <begin position="19"/>
        <end position="833"/>
    </location>
</feature>
<dbReference type="Gene3D" id="2.10.25.10">
    <property type="entry name" value="Laminin"/>
    <property type="match status" value="1"/>
</dbReference>
<evidence type="ECO:0000313" key="5">
    <source>
        <dbReference type="Proteomes" id="UP000001396"/>
    </source>
</evidence>
<feature type="signal peptide" evidence="2">
    <location>
        <begin position="1"/>
        <end position="18"/>
    </location>
</feature>
<proteinExistence type="predicted"/>
<dbReference type="InterPro" id="IPR053331">
    <property type="entry name" value="EGF-like_comC"/>
</dbReference>
<sequence length="833" mass="93357">MKKLIYLFLLYNIIVIKGEIDSDELSSLRWVAQFYQIGWNMTSSECDFITNGLGSLICLRSGNDETITKIVLPNNFTVTNQGIPSFINQLYFPNLTTFDARTIGNNSNINTDFDILYLIDTPSNVKLQSLQITNYIGMISPDFPVYLKLSTLKLSDFIIPNIPLSVFKADFVSIQFKNNLCELKISNTIYPTRSLQATKFPDERWISTDGDLTFFILNNNNMTGQIPEYSNLTPNRIDFENNPSITGKIPDSFCTANLLSFRNTSITTLPDCIYCLKGNLPSYIQLPPKVVKTKPGVDCEPQLFSKFFMLGYSNSTCILKGKLLGYRAPGDFSPSTLQVINPNILFSYKPTVPTGQTTLYFSTSRNIVFNISWVSDMTYISQTSVTSYNLTNFKLELFGQFNQSFPNHTITIINNGVCDINYFNSTYMICTATLLHPLIANIFNVSLRSYLFNNPFLAKTTSFPLVSSYMGKLMISGIVGGPINATYWDCQIGMISSGLLDVKIILNNFEFVMPRLFVEAIDIPNDFGFNDRCNENGRCINTKCICSTGFYGSYCELKIFDGGHINLNQTTPVTSIIANGYDFNFNMVGVQELDPSGIIVNELITSEWTTFNYSLDDVTYLRYSIQTDSKVNILALIQHSNKSRDLTFANQQFTIPPNGLKLSVDINGWVYSSNLNTLRVVFNTKIEEEDNYGCDSKSPIATGTLDDSVKYFKIIKNGLAFYGKFLPFSLSDGRSTYSRNEVINSTQDGVTYIGIHLPQCQTCSIDPDFSLLIQTENKDCSISGKSSRTWVIITIAVVCGVVGIAILSVATIFIIKNKRNIKLKLGIQMNTIA</sequence>
<keyword evidence="1" id="KW-0812">Transmembrane</keyword>
<keyword evidence="5" id="KW-1185">Reference proteome</keyword>
<keyword evidence="2" id="KW-0732">Signal</keyword>
<dbReference type="PANTHER" id="PTHR24032">
    <property type="entry name" value="EGF-LIKE DOMAIN-CONTAINING PROTEIN-RELATED-RELATED"/>
    <property type="match status" value="1"/>
</dbReference>
<dbReference type="PROSITE" id="PS01186">
    <property type="entry name" value="EGF_2"/>
    <property type="match status" value="1"/>
</dbReference>
<gene>
    <name evidence="4" type="ORF">PPL_10426</name>
</gene>
<dbReference type="Pfam" id="PF22933">
    <property type="entry name" value="ComC_SSD"/>
    <property type="match status" value="1"/>
</dbReference>
<reference evidence="4 5" key="1">
    <citation type="journal article" date="2011" name="Genome Res.">
        <title>Phylogeny-wide analysis of social amoeba genomes highlights ancient origins for complex intercellular communication.</title>
        <authorList>
            <person name="Heidel A.J."/>
            <person name="Lawal H.M."/>
            <person name="Felder M."/>
            <person name="Schilde C."/>
            <person name="Helps N.R."/>
            <person name="Tunggal B."/>
            <person name="Rivero F."/>
            <person name="John U."/>
            <person name="Schleicher M."/>
            <person name="Eichinger L."/>
            <person name="Platzer M."/>
            <person name="Noegel A.A."/>
            <person name="Schaap P."/>
            <person name="Gloeckner G."/>
        </authorList>
    </citation>
    <scope>NUCLEOTIDE SEQUENCE [LARGE SCALE GENOMIC DNA]</scope>
    <source>
        <strain evidence="5">ATCC 26659 / Pp 5 / PN500</strain>
    </source>
</reference>
<dbReference type="RefSeq" id="XP_020427989.1">
    <property type="nucleotide sequence ID" value="XM_020581202.1"/>
</dbReference>
<dbReference type="Proteomes" id="UP000001396">
    <property type="component" value="Unassembled WGS sequence"/>
</dbReference>
<dbReference type="OMA" id="NITCAIS"/>
<feature type="transmembrane region" description="Helical" evidence="1">
    <location>
        <begin position="790"/>
        <end position="815"/>
    </location>
</feature>
<accession>D3BR23</accession>
<dbReference type="InterPro" id="IPR000742">
    <property type="entry name" value="EGF"/>
</dbReference>
<comment type="caution">
    <text evidence="4">The sequence shown here is derived from an EMBL/GenBank/DDBJ whole genome shotgun (WGS) entry which is preliminary data.</text>
</comment>
<dbReference type="EMBL" id="ADBJ01000050">
    <property type="protein sequence ID" value="EFA75855.1"/>
    <property type="molecule type" value="Genomic_DNA"/>
</dbReference>
<keyword evidence="1" id="KW-0472">Membrane</keyword>
<evidence type="ECO:0000256" key="1">
    <source>
        <dbReference type="SAM" id="Phobius"/>
    </source>
</evidence>
<feature type="domain" description="EGF-like" evidence="3">
    <location>
        <begin position="544"/>
        <end position="555"/>
    </location>
</feature>
<keyword evidence="1" id="KW-1133">Transmembrane helix</keyword>